<dbReference type="InterPro" id="IPR028386">
    <property type="entry name" value="CENP-C/Mif2/cnp3"/>
</dbReference>
<feature type="compositionally biased region" description="Polar residues" evidence="7">
    <location>
        <begin position="1"/>
        <end position="10"/>
    </location>
</feature>
<feature type="region of interest" description="Disordered" evidence="7">
    <location>
        <begin position="1"/>
        <end position="384"/>
    </location>
</feature>
<organism evidence="10 11">
    <name type="scientific">Puccinia striiformis f. sp. tritici PST-78</name>
    <dbReference type="NCBI Taxonomy" id="1165861"/>
    <lineage>
        <taxon>Eukaryota</taxon>
        <taxon>Fungi</taxon>
        <taxon>Dikarya</taxon>
        <taxon>Basidiomycota</taxon>
        <taxon>Pucciniomycotina</taxon>
        <taxon>Pucciniomycetes</taxon>
        <taxon>Pucciniales</taxon>
        <taxon>Pucciniaceae</taxon>
        <taxon>Puccinia</taxon>
    </lineage>
</organism>
<evidence type="ECO:0000313" key="10">
    <source>
        <dbReference type="EMBL" id="KNF03443.1"/>
    </source>
</evidence>
<dbReference type="Pfam" id="PF11699">
    <property type="entry name" value="CENP-C_C"/>
    <property type="match status" value="1"/>
</dbReference>
<dbReference type="Proteomes" id="UP000054564">
    <property type="component" value="Unassembled WGS sequence"/>
</dbReference>
<comment type="subcellular location">
    <subcellularLocation>
        <location evidence="1">Nucleus</location>
    </subcellularLocation>
</comment>
<dbReference type="InterPro" id="IPR028929">
    <property type="entry name" value="Mif2_N"/>
</dbReference>
<feature type="domain" description="Mif2 N-terminal" evidence="9">
    <location>
        <begin position="17"/>
        <end position="81"/>
    </location>
</feature>
<feature type="compositionally biased region" description="Acidic residues" evidence="7">
    <location>
        <begin position="332"/>
        <end position="343"/>
    </location>
</feature>
<evidence type="ECO:0000259" key="8">
    <source>
        <dbReference type="Pfam" id="PF11699"/>
    </source>
</evidence>
<feature type="compositionally biased region" description="Low complexity" evidence="7">
    <location>
        <begin position="624"/>
        <end position="647"/>
    </location>
</feature>
<sequence length="737" mass="81380">MPPRSRTTTADAYHGSFDPGVTGRRTGVAPPLKVRRTSNGIEAFSDYFASPRKDPSVSPIRSSNNNKHTNDDQQEQDQQQASKSIPQRARNDRPDMYHEIGERGRKTGISPPKNSTRDENGFENFDNYLIKATEQTNKGIARERRKSIMRRKSSSQALHKRKLSVATFVDDDDDDDEEFMEESMNLGTPDTSASRLGEGRSSHLESGQLKQKKTRSGLSDAIDQSTRTADDSGDLIDFDIVPEGPMHSHSSRHKSHDDEQPMTVEDEQDPDEDEDDDVQNSGGGMAANNEEEGDEDQSVVSDTGYDNLPNPDPPESIEDGDADNDNPPGLEDIAEVEEDEEADHDQNNDPADTSNISKGPAPPKPRKKNPNPPPPAGVRRGTRIRCNRLDHWRGEQIVYGRSTTPEGSKVIGMLDVVRIPSEPPEPFAARRKGRAGTQKIKSESVAPQDHQFGSVIHPEENWDSKTLPNGIVYSYTKHRDRERAIVCTKQMVTLDVDDQAGVEDSFQFQKLFKEADYMAGGLMHIPVGGAKPLKPAKDNCYFFTVVEGAVSVHVHRTTFIVAPSGVFWIPRGNVYSITNISQKTAKLTFAQARRAKVDESDLGSDEDDEHSIIQSHNDNPSASTSTAITKKNANAAASKKNKNTSINQKMGGDTSISLGKRSNQKGKGKKVATTNKTTTTVGGKKRNTKQTKEKGKTIAKEVDQEEAEEEEEDDEGKQEQEAEAEEEEEEEEAQSSS</sequence>
<feature type="compositionally biased region" description="Acidic residues" evidence="7">
    <location>
        <begin position="264"/>
        <end position="278"/>
    </location>
</feature>
<proteinExistence type="inferred from homology"/>
<dbReference type="GO" id="GO:0019237">
    <property type="term" value="F:centromeric DNA binding"/>
    <property type="evidence" value="ECO:0007669"/>
    <property type="project" value="InterPro"/>
</dbReference>
<dbReference type="FunFam" id="2.60.120.10:FF:000033">
    <property type="entry name" value="Centromere protein C 1"/>
    <property type="match status" value="1"/>
</dbReference>
<feature type="domain" description="Mif2 N-terminal" evidence="9">
    <location>
        <begin position="97"/>
        <end position="147"/>
    </location>
</feature>
<evidence type="ECO:0000256" key="7">
    <source>
        <dbReference type="SAM" id="MobiDB-lite"/>
    </source>
</evidence>
<keyword evidence="3" id="KW-0238">DNA-binding</keyword>
<dbReference type="Pfam" id="PF15624">
    <property type="entry name" value="Mif2_N"/>
    <property type="match status" value="2"/>
</dbReference>
<dbReference type="EMBL" id="AJIL01000017">
    <property type="protein sequence ID" value="KNF03444.1"/>
    <property type="molecule type" value="Genomic_DNA"/>
</dbReference>
<dbReference type="InterPro" id="IPR011051">
    <property type="entry name" value="RmlC_Cupin_sf"/>
</dbReference>
<feature type="compositionally biased region" description="Acidic residues" evidence="7">
    <location>
        <begin position="703"/>
        <end position="737"/>
    </location>
</feature>
<dbReference type="GO" id="GO:0051315">
    <property type="term" value="P:attachment of mitotic spindle microtubules to kinetochore"/>
    <property type="evidence" value="ECO:0007669"/>
    <property type="project" value="TreeGrafter"/>
</dbReference>
<keyword evidence="11" id="KW-1185">Reference proteome</keyword>
<dbReference type="PANTHER" id="PTHR16684:SF11">
    <property type="entry name" value="CENTROMERE PROTEIN C"/>
    <property type="match status" value="1"/>
</dbReference>
<evidence type="ECO:0000256" key="2">
    <source>
        <dbReference type="ARBA" id="ARBA00010291"/>
    </source>
</evidence>
<dbReference type="Gene3D" id="2.60.120.10">
    <property type="entry name" value="Jelly Rolls"/>
    <property type="match status" value="1"/>
</dbReference>
<dbReference type="GO" id="GO:0051382">
    <property type="term" value="P:kinetochore assembly"/>
    <property type="evidence" value="ECO:0007669"/>
    <property type="project" value="InterPro"/>
</dbReference>
<reference evidence="11" key="2">
    <citation type="submission" date="2014-03" db="EMBL/GenBank/DDBJ databases">
        <title>The Genome Sequence of Puccinia striiformis f. sp. tritici PST-78.</title>
        <authorList>
            <consortium name="The Broad Institute Genome Sequencing Platform"/>
            <person name="Cuomo C."/>
            <person name="Hulbert S."/>
            <person name="Chen X."/>
            <person name="Walker B."/>
            <person name="Young S.K."/>
            <person name="Zeng Q."/>
            <person name="Gargeya S."/>
            <person name="Fitzgerald M."/>
            <person name="Haas B."/>
            <person name="Abouelleil A."/>
            <person name="Alvarado L."/>
            <person name="Arachchi H.M."/>
            <person name="Berlin A.M."/>
            <person name="Chapman S.B."/>
            <person name="Goldberg J."/>
            <person name="Griggs A."/>
            <person name="Gujja S."/>
            <person name="Hansen M."/>
            <person name="Howarth C."/>
            <person name="Imamovic A."/>
            <person name="Larimer J."/>
            <person name="McCowan C."/>
            <person name="Montmayeur A."/>
            <person name="Murphy C."/>
            <person name="Neiman D."/>
            <person name="Pearson M."/>
            <person name="Priest M."/>
            <person name="Roberts A."/>
            <person name="Saif S."/>
            <person name="Shea T."/>
            <person name="Sisk P."/>
            <person name="Sykes S."/>
            <person name="Wortman J."/>
            <person name="Nusbaum C."/>
            <person name="Birren B."/>
        </authorList>
    </citation>
    <scope>NUCLEOTIDE SEQUENCE [LARGE SCALE GENOMIC DNA]</scope>
    <source>
        <strain evidence="11">race PST-78</strain>
    </source>
</reference>
<feature type="compositionally biased region" description="Polar residues" evidence="7">
    <location>
        <begin position="612"/>
        <end position="623"/>
    </location>
</feature>
<feature type="compositionally biased region" description="Acidic residues" evidence="7">
    <location>
        <begin position="169"/>
        <end position="181"/>
    </location>
</feature>
<dbReference type="EMBL" id="AJIL01000017">
    <property type="protein sequence ID" value="KNF03443.1"/>
    <property type="molecule type" value="Genomic_DNA"/>
</dbReference>
<dbReference type="InterPro" id="IPR025974">
    <property type="entry name" value="Mif2/CENP-C_cupin"/>
</dbReference>
<feature type="compositionally biased region" description="Basic and acidic residues" evidence="7">
    <location>
        <begin position="89"/>
        <end position="105"/>
    </location>
</feature>
<protein>
    <recommendedName>
        <fullName evidence="6">CENP-C homolog</fullName>
    </recommendedName>
</protein>
<comment type="function">
    <text evidence="5">Component of the kinetochore, a multiprotein complex that assembles on centromeric DNA and attaches chromosomes to spindle microtubules, mediating chromosome segregation and sister chromatid segregation during meiosis and mitosis. Component of the inner kinetochore constitutive centromere-associated network (CCAN), which serves as a structural platform for outer kinetochore assembly.</text>
</comment>
<dbReference type="AlphaFoldDB" id="A0A0L0VVY9"/>
<dbReference type="SUPFAM" id="SSF51182">
    <property type="entry name" value="RmlC-like cupins"/>
    <property type="match status" value="1"/>
</dbReference>
<feature type="region of interest" description="Disordered" evidence="7">
    <location>
        <begin position="597"/>
        <end position="737"/>
    </location>
</feature>
<feature type="domain" description="Mif2/CENP-C cupin" evidence="8">
    <location>
        <begin position="506"/>
        <end position="591"/>
    </location>
</feature>
<feature type="compositionally biased region" description="Low complexity" evidence="7">
    <location>
        <begin position="671"/>
        <end position="682"/>
    </location>
</feature>
<evidence type="ECO:0000256" key="4">
    <source>
        <dbReference type="ARBA" id="ARBA00023242"/>
    </source>
</evidence>
<feature type="compositionally biased region" description="Basic residues" evidence="7">
    <location>
        <begin position="143"/>
        <end position="163"/>
    </location>
</feature>
<dbReference type="InterPro" id="IPR014710">
    <property type="entry name" value="RmlC-like_jellyroll"/>
</dbReference>
<name>A0A0L0VVY9_9BASI</name>
<comment type="caution">
    <text evidence="10">The sequence shown here is derived from an EMBL/GenBank/DDBJ whole genome shotgun (WGS) entry which is preliminary data.</text>
</comment>
<evidence type="ECO:0000256" key="6">
    <source>
        <dbReference type="ARBA" id="ARBA00075033"/>
    </source>
</evidence>
<feature type="compositionally biased region" description="Polar residues" evidence="7">
    <location>
        <begin position="348"/>
        <end position="357"/>
    </location>
</feature>
<dbReference type="OrthoDB" id="1939643at2759"/>
<dbReference type="GO" id="GO:0000776">
    <property type="term" value="C:kinetochore"/>
    <property type="evidence" value="ECO:0007669"/>
    <property type="project" value="InterPro"/>
</dbReference>
<evidence type="ECO:0000256" key="5">
    <source>
        <dbReference type="ARBA" id="ARBA00057947"/>
    </source>
</evidence>
<feature type="compositionally biased region" description="Polar residues" evidence="7">
    <location>
        <begin position="185"/>
        <end position="194"/>
    </location>
</feature>
<feature type="compositionally biased region" description="Acidic residues" evidence="7">
    <location>
        <begin position="600"/>
        <end position="609"/>
    </location>
</feature>
<evidence type="ECO:0000256" key="3">
    <source>
        <dbReference type="ARBA" id="ARBA00023125"/>
    </source>
</evidence>
<reference evidence="10" key="1">
    <citation type="submission" date="2014-03" db="EMBL/GenBank/DDBJ databases">
        <title>Cloning and expression analysis of gamma-glutamylcysteines synthetase in perennial ryegrass.</title>
        <authorList>
            <person name="Wei S."/>
            <person name="Sun Z."/>
        </authorList>
    </citation>
    <scope>NUCLEOTIDE SEQUENCE</scope>
    <source>
        <strain evidence="10">Race PST-78</strain>
    </source>
</reference>
<evidence type="ECO:0000313" key="11">
    <source>
        <dbReference type="Proteomes" id="UP000054564"/>
    </source>
</evidence>
<evidence type="ECO:0000259" key="9">
    <source>
        <dbReference type="Pfam" id="PF15624"/>
    </source>
</evidence>
<feature type="compositionally biased region" description="Acidic residues" evidence="7">
    <location>
        <begin position="315"/>
        <end position="324"/>
    </location>
</feature>
<dbReference type="STRING" id="1165861.A0A0L0VVY9"/>
<accession>A0A0L0VVY9</accession>
<feature type="compositionally biased region" description="Basic and acidic residues" evidence="7">
    <location>
        <begin position="690"/>
        <end position="702"/>
    </location>
</feature>
<dbReference type="PANTHER" id="PTHR16684">
    <property type="entry name" value="CENTROMERE PROTEIN C"/>
    <property type="match status" value="1"/>
</dbReference>
<keyword evidence="4" id="KW-0539">Nucleus</keyword>
<dbReference type="CDD" id="cd06993">
    <property type="entry name" value="cupin_CENP-C_C"/>
    <property type="match status" value="1"/>
</dbReference>
<comment type="similarity">
    <text evidence="2">Belongs to the CENP-C/MIF2 family.</text>
</comment>
<dbReference type="GO" id="GO:0051455">
    <property type="term" value="P:spindle attachment to meiosis I kinetochore"/>
    <property type="evidence" value="ECO:0007669"/>
    <property type="project" value="TreeGrafter"/>
</dbReference>
<feature type="region of interest" description="Disordered" evidence="7">
    <location>
        <begin position="422"/>
        <end position="460"/>
    </location>
</feature>
<gene>
    <name evidence="10" type="ORF">PSTG_03384</name>
</gene>
<evidence type="ECO:0000256" key="1">
    <source>
        <dbReference type="ARBA" id="ARBA00004123"/>
    </source>
</evidence>
<dbReference type="GO" id="GO:0005634">
    <property type="term" value="C:nucleus"/>
    <property type="evidence" value="ECO:0007669"/>
    <property type="project" value="UniProtKB-SubCell"/>
</dbReference>